<dbReference type="Gene3D" id="3.40.50.300">
    <property type="entry name" value="P-loop containing nucleotide triphosphate hydrolases"/>
    <property type="match status" value="1"/>
</dbReference>
<dbReference type="InterPro" id="IPR001867">
    <property type="entry name" value="OmpR/PhoB-type_DNA-bd"/>
</dbReference>
<feature type="DNA-binding region" description="OmpR/PhoB-type" evidence="5">
    <location>
        <begin position="1"/>
        <end position="96"/>
    </location>
</feature>
<evidence type="ECO:0000256" key="3">
    <source>
        <dbReference type="ARBA" id="ARBA00023125"/>
    </source>
</evidence>
<reference evidence="8 9" key="1">
    <citation type="journal article" date="2019" name="Int. J. Syst. Evol. Microbiol.">
        <title>The Global Catalogue of Microorganisms (GCM) 10K type strain sequencing project: providing services to taxonomists for standard genome sequencing and annotation.</title>
        <authorList>
            <consortium name="The Broad Institute Genomics Platform"/>
            <consortium name="The Broad Institute Genome Sequencing Center for Infectious Disease"/>
            <person name="Wu L."/>
            <person name="Ma J."/>
        </authorList>
    </citation>
    <scope>NUCLEOTIDE SEQUENCE [LARGE SCALE GENOMIC DNA]</scope>
    <source>
        <strain evidence="8 9">JCM 14718</strain>
    </source>
</reference>
<dbReference type="SMART" id="SM00862">
    <property type="entry name" value="Trans_reg_C"/>
    <property type="match status" value="1"/>
</dbReference>
<dbReference type="EMBL" id="BAAANY010000004">
    <property type="protein sequence ID" value="GAA1664091.1"/>
    <property type="molecule type" value="Genomic_DNA"/>
</dbReference>
<evidence type="ECO:0000313" key="8">
    <source>
        <dbReference type="EMBL" id="GAA1664091.1"/>
    </source>
</evidence>
<keyword evidence="4" id="KW-0804">Transcription</keyword>
<feature type="domain" description="OmpR/PhoB-type" evidence="7">
    <location>
        <begin position="1"/>
        <end position="96"/>
    </location>
</feature>
<dbReference type="InterPro" id="IPR011990">
    <property type="entry name" value="TPR-like_helical_dom_sf"/>
</dbReference>
<keyword evidence="6" id="KW-0175">Coiled coil</keyword>
<sequence length="1113" mass="119664">MWLTVLGSVGARSEGHAVDLGGAKQRRVLAALLVEPGAAVPVPRLVEAVWGADAPASAIGTLRAYVANLRRALEPGRTPRAETVLTSSPLGYRLRVESGQLDALRFRQLVASAASARAHGRHLDALNDLDRALELWTGPAFGEFADASFAATAAAELEELRLAAQEERAEAELAAGRTARAAAGLRLLVAAEPLRERRWEMLALALYRSGRQAEALAALREARRILVADLGIEPRPTLRRLEQAILNQDVDLDLARTGPESADPGPAVSLAGREDVLRALQQSLSSASAGRGRLFLVTGEPGIGKTGVTEAAASTAAERGFTVVLGRCPDGEGTSALWPWVSVLRTLLDKGGPTLRELAAKSGLGALLDVGRVADRAQLHTAIAEVVAAAARLRPLLVVLDDLHWADLDTVRVLRVLTTMLPELPLLVVAASRDGADLAGPVAGLVAQLTGWWATRWPLRRLTEHEVELVLAGQPGAAEHPDAARVIHRRSGGNPFHVVELARLLPKVGPVSLAEALPHGTRDLIQHRLGRLPGKVEHILLAAAVIGEEFEAAVLADVCGLSEDALWEAMEAALQWGLVTEGRAVGRYRFSHALVRDTLRAAVSQLRLARWHARIAAALAKYVPHTPDGADDVLSAVAFHWLAAAAVGHAEEAIDAGRLAADRAVRMHAHAHAATLLAAVIDTIDRYAVPRSAADTARLLDLLVRLGRTSCRAGLHEQATAALGRAIRLARELDDVQTLAVAATTYSAESFWSMREYRATDRAVVDALREALRQLPPDDSALRCLCLAAVAAEQYFEVGPDGREPDRPSAAAVAMARRIADPDLLLRALHLRHQAIRHPDTLTERHEIVREQVELAATAGVTSDWAPRVLLRRALTWLEAGDMAAAQADIDACAVANERTQLVEVEVHLSWWTAMREGLAGRTQTAVRLSRKAYDLHHQTVWGDQPALTAQLVSWQLDQGRYQEAEAALRGHQDLASPVSAEHLGLVSALQGKLAQAREQCPPAGRLPEPPPDWLWLMQMAVRAYTWALCGDAESSRHALERLLPYSGRTVTTGSAILCWGSIDHFLGASAAAAGDMTLAISLLQKAVRHNGEMGCLLWQERSQAKLAELAAY</sequence>
<dbReference type="SUPFAM" id="SSF48452">
    <property type="entry name" value="TPR-like"/>
    <property type="match status" value="1"/>
</dbReference>
<dbReference type="InterPro" id="IPR016032">
    <property type="entry name" value="Sig_transdc_resp-reg_C-effctor"/>
</dbReference>
<accession>A0ABN2G276</accession>
<gene>
    <name evidence="8" type="ORF">GCM10009765_12070</name>
</gene>
<dbReference type="InterPro" id="IPR005158">
    <property type="entry name" value="BTAD"/>
</dbReference>
<evidence type="ECO:0000256" key="2">
    <source>
        <dbReference type="ARBA" id="ARBA00023015"/>
    </source>
</evidence>
<dbReference type="Pfam" id="PF13191">
    <property type="entry name" value="AAA_16"/>
    <property type="match status" value="1"/>
</dbReference>
<comment type="caution">
    <text evidence="8">The sequence shown here is derived from an EMBL/GenBank/DDBJ whole genome shotgun (WGS) entry which is preliminary data.</text>
</comment>
<protein>
    <submittedName>
        <fullName evidence="8">BTAD domain-containing putative transcriptional regulator</fullName>
    </submittedName>
</protein>
<dbReference type="Gene3D" id="1.10.10.10">
    <property type="entry name" value="Winged helix-like DNA-binding domain superfamily/Winged helix DNA-binding domain"/>
    <property type="match status" value="1"/>
</dbReference>
<evidence type="ECO:0000313" key="9">
    <source>
        <dbReference type="Proteomes" id="UP001500618"/>
    </source>
</evidence>
<dbReference type="InterPro" id="IPR036388">
    <property type="entry name" value="WH-like_DNA-bd_sf"/>
</dbReference>
<organism evidence="8 9">
    <name type="scientific">Fodinicola feengrottensis</name>
    <dbReference type="NCBI Taxonomy" id="435914"/>
    <lineage>
        <taxon>Bacteria</taxon>
        <taxon>Bacillati</taxon>
        <taxon>Actinomycetota</taxon>
        <taxon>Actinomycetes</taxon>
        <taxon>Mycobacteriales</taxon>
        <taxon>Fodinicola</taxon>
    </lineage>
</organism>
<keyword evidence="3 5" id="KW-0238">DNA-binding</keyword>
<dbReference type="PANTHER" id="PTHR35807">
    <property type="entry name" value="TRANSCRIPTIONAL REGULATOR REDD-RELATED"/>
    <property type="match status" value="1"/>
</dbReference>
<evidence type="ECO:0000256" key="1">
    <source>
        <dbReference type="ARBA" id="ARBA00005820"/>
    </source>
</evidence>
<dbReference type="PROSITE" id="PS51755">
    <property type="entry name" value="OMPR_PHOB"/>
    <property type="match status" value="1"/>
</dbReference>
<name>A0ABN2G276_9ACTN</name>
<evidence type="ECO:0000259" key="7">
    <source>
        <dbReference type="PROSITE" id="PS51755"/>
    </source>
</evidence>
<proteinExistence type="inferred from homology"/>
<dbReference type="RefSeq" id="WP_344307890.1">
    <property type="nucleotide sequence ID" value="NZ_BAAANY010000004.1"/>
</dbReference>
<dbReference type="SUPFAM" id="SSF52540">
    <property type="entry name" value="P-loop containing nucleoside triphosphate hydrolases"/>
    <property type="match status" value="1"/>
</dbReference>
<keyword evidence="9" id="KW-1185">Reference proteome</keyword>
<feature type="coiled-coil region" evidence="6">
    <location>
        <begin position="150"/>
        <end position="177"/>
    </location>
</feature>
<dbReference type="SMART" id="SM01043">
    <property type="entry name" value="BTAD"/>
    <property type="match status" value="1"/>
</dbReference>
<dbReference type="Pfam" id="PF00486">
    <property type="entry name" value="Trans_reg_C"/>
    <property type="match status" value="1"/>
</dbReference>
<dbReference type="InterPro" id="IPR027417">
    <property type="entry name" value="P-loop_NTPase"/>
</dbReference>
<dbReference type="Proteomes" id="UP001500618">
    <property type="component" value="Unassembled WGS sequence"/>
</dbReference>
<dbReference type="Gene3D" id="1.25.40.10">
    <property type="entry name" value="Tetratricopeptide repeat domain"/>
    <property type="match status" value="2"/>
</dbReference>
<comment type="similarity">
    <text evidence="1">Belongs to the AfsR/DnrI/RedD regulatory family.</text>
</comment>
<dbReference type="PANTHER" id="PTHR35807:SF1">
    <property type="entry name" value="TRANSCRIPTIONAL REGULATOR REDD"/>
    <property type="match status" value="1"/>
</dbReference>
<dbReference type="Pfam" id="PF03704">
    <property type="entry name" value="BTAD"/>
    <property type="match status" value="1"/>
</dbReference>
<evidence type="ECO:0000256" key="5">
    <source>
        <dbReference type="PROSITE-ProRule" id="PRU01091"/>
    </source>
</evidence>
<evidence type="ECO:0000256" key="4">
    <source>
        <dbReference type="ARBA" id="ARBA00023163"/>
    </source>
</evidence>
<dbReference type="SUPFAM" id="SSF46894">
    <property type="entry name" value="C-terminal effector domain of the bipartite response regulators"/>
    <property type="match status" value="1"/>
</dbReference>
<keyword evidence="2" id="KW-0805">Transcription regulation</keyword>
<evidence type="ECO:0000256" key="6">
    <source>
        <dbReference type="SAM" id="Coils"/>
    </source>
</evidence>
<dbReference type="InterPro" id="IPR051677">
    <property type="entry name" value="AfsR-DnrI-RedD_regulator"/>
</dbReference>
<dbReference type="CDD" id="cd15831">
    <property type="entry name" value="BTAD"/>
    <property type="match status" value="1"/>
</dbReference>
<dbReference type="InterPro" id="IPR041664">
    <property type="entry name" value="AAA_16"/>
</dbReference>